<feature type="region of interest" description="Disordered" evidence="1">
    <location>
        <begin position="1"/>
        <end position="43"/>
    </location>
</feature>
<proteinExistence type="predicted"/>
<reference evidence="2" key="1">
    <citation type="submission" date="2021-03" db="EMBL/GenBank/DDBJ databases">
        <title>Draft genome sequence of rust myrtle Austropuccinia psidii MF-1, a brazilian biotype.</title>
        <authorList>
            <person name="Quecine M.C."/>
            <person name="Pachon D.M.R."/>
            <person name="Bonatelli M.L."/>
            <person name="Correr F.H."/>
            <person name="Franceschini L.M."/>
            <person name="Leite T.F."/>
            <person name="Margarido G.R.A."/>
            <person name="Almeida C.A."/>
            <person name="Ferrarezi J.A."/>
            <person name="Labate C.A."/>
        </authorList>
    </citation>
    <scope>NUCLEOTIDE SEQUENCE</scope>
    <source>
        <strain evidence="2">MF-1</strain>
    </source>
</reference>
<comment type="caution">
    <text evidence="2">The sequence shown here is derived from an EMBL/GenBank/DDBJ whole genome shotgun (WGS) entry which is preliminary data.</text>
</comment>
<keyword evidence="3" id="KW-1185">Reference proteome</keyword>
<accession>A0A9Q3FGW4</accession>
<evidence type="ECO:0000256" key="1">
    <source>
        <dbReference type="SAM" id="MobiDB-lite"/>
    </source>
</evidence>
<evidence type="ECO:0000313" key="2">
    <source>
        <dbReference type="EMBL" id="MBW0538699.1"/>
    </source>
</evidence>
<evidence type="ECO:0000313" key="3">
    <source>
        <dbReference type="Proteomes" id="UP000765509"/>
    </source>
</evidence>
<dbReference type="Proteomes" id="UP000765509">
    <property type="component" value="Unassembled WGS sequence"/>
</dbReference>
<sequence length="170" mass="19021">MRPKGGSSSDPKAWWGPPEPVLASKPSKPRNGQNNSGPKICQEPQVVTIQPMASVNHQRPPAQLQERIPLKFRGRLFLPQCTPHSRIQEWCMYGIIYHYAPFLLRNPMVNFSGPNCVIPDQVPNPSPVSKEDLFQAIQSSNSLAATRRQFEDPNHLALQELGCQFSLGLI</sequence>
<dbReference type="AlphaFoldDB" id="A0A9Q3FGW4"/>
<protein>
    <submittedName>
        <fullName evidence="2">Uncharacterized protein</fullName>
    </submittedName>
</protein>
<feature type="compositionally biased region" description="Polar residues" evidence="1">
    <location>
        <begin position="1"/>
        <end position="10"/>
    </location>
</feature>
<dbReference type="EMBL" id="AVOT02043273">
    <property type="protein sequence ID" value="MBW0538699.1"/>
    <property type="molecule type" value="Genomic_DNA"/>
</dbReference>
<gene>
    <name evidence="2" type="ORF">O181_078414</name>
</gene>
<name>A0A9Q3FGW4_9BASI</name>
<organism evidence="2 3">
    <name type="scientific">Austropuccinia psidii MF-1</name>
    <dbReference type="NCBI Taxonomy" id="1389203"/>
    <lineage>
        <taxon>Eukaryota</taxon>
        <taxon>Fungi</taxon>
        <taxon>Dikarya</taxon>
        <taxon>Basidiomycota</taxon>
        <taxon>Pucciniomycotina</taxon>
        <taxon>Pucciniomycetes</taxon>
        <taxon>Pucciniales</taxon>
        <taxon>Sphaerophragmiaceae</taxon>
        <taxon>Austropuccinia</taxon>
    </lineage>
</organism>